<evidence type="ECO:0000256" key="1">
    <source>
        <dbReference type="SAM" id="Phobius"/>
    </source>
</evidence>
<reference evidence="3" key="1">
    <citation type="submission" date="2016-10" db="EMBL/GenBank/DDBJ databases">
        <authorList>
            <person name="Varghese N."/>
            <person name="Submissions S."/>
        </authorList>
    </citation>
    <scope>NUCLEOTIDE SEQUENCE [LARGE SCALE GENOMIC DNA]</scope>
    <source>
        <strain evidence="3">CGMCC 1.7736</strain>
    </source>
</reference>
<evidence type="ECO:0000313" key="3">
    <source>
        <dbReference type="Proteomes" id="UP000198531"/>
    </source>
</evidence>
<dbReference type="Proteomes" id="UP000198531">
    <property type="component" value="Unassembled WGS sequence"/>
</dbReference>
<evidence type="ECO:0000313" key="2">
    <source>
        <dbReference type="EMBL" id="SFR57296.1"/>
    </source>
</evidence>
<feature type="transmembrane region" description="Helical" evidence="1">
    <location>
        <begin position="32"/>
        <end position="56"/>
    </location>
</feature>
<gene>
    <name evidence="2" type="ORF">SAMN04487947_2408</name>
</gene>
<organism evidence="2 3">
    <name type="scientific">Halogeometricum rufum</name>
    <dbReference type="NCBI Taxonomy" id="553469"/>
    <lineage>
        <taxon>Archaea</taxon>
        <taxon>Methanobacteriati</taxon>
        <taxon>Methanobacteriota</taxon>
        <taxon>Stenosarchaea group</taxon>
        <taxon>Halobacteria</taxon>
        <taxon>Halobacteriales</taxon>
        <taxon>Haloferacaceae</taxon>
        <taxon>Halogeometricum</taxon>
    </lineage>
</organism>
<keyword evidence="3" id="KW-1185">Reference proteome</keyword>
<keyword evidence="1" id="KW-1133">Transmembrane helix</keyword>
<dbReference type="EMBL" id="FOYT01000002">
    <property type="protein sequence ID" value="SFR57296.1"/>
    <property type="molecule type" value="Genomic_DNA"/>
</dbReference>
<feature type="transmembrane region" description="Helical" evidence="1">
    <location>
        <begin position="124"/>
        <end position="155"/>
    </location>
</feature>
<proteinExistence type="predicted"/>
<feature type="transmembrane region" description="Helical" evidence="1">
    <location>
        <begin position="92"/>
        <end position="112"/>
    </location>
</feature>
<feature type="transmembrane region" description="Helical" evidence="1">
    <location>
        <begin position="167"/>
        <end position="185"/>
    </location>
</feature>
<keyword evidence="1" id="KW-0472">Membrane</keyword>
<dbReference type="RefSeq" id="WP_089807913.1">
    <property type="nucleotide sequence ID" value="NZ_FOYT01000002.1"/>
</dbReference>
<dbReference type="AlphaFoldDB" id="A0A1I6HS62"/>
<dbReference type="STRING" id="553469.SAMN04487947_2408"/>
<dbReference type="OrthoDB" id="343119at2157"/>
<keyword evidence="1" id="KW-0812">Transmembrane</keyword>
<accession>A0A1I6HS62</accession>
<protein>
    <submittedName>
        <fullName evidence="2">Uncharacterized protein</fullName>
    </submittedName>
</protein>
<name>A0A1I6HS62_9EURY</name>
<sequence>MNVRRLLPPVPSGRDDVRLVGRTARLVLSLPAYALVALLTTLAALTAFAVAQNLTLVTDVVVGGSLPVGTRLSVLLELFPVVGALYSPAQSVVVVAVAALVGVDVAMVVYHLREHGVSARSGGGSLAGVVLGTLGAGCAACGTAVLAGLLSLVGVGGATLLLPFEGLELGVLAALSLLLSMFWLADGMRGGEINGCPID</sequence>